<evidence type="ECO:0000256" key="15">
    <source>
        <dbReference type="ARBA" id="ARBA00023136"/>
    </source>
</evidence>
<dbReference type="InterPro" id="IPR000374">
    <property type="entry name" value="PC_trans"/>
</dbReference>
<evidence type="ECO:0000313" key="20">
    <source>
        <dbReference type="EMBL" id="SKB60381.1"/>
    </source>
</evidence>
<keyword evidence="8" id="KW-1003">Cell membrane</keyword>
<proteinExistence type="inferred from homology"/>
<evidence type="ECO:0000256" key="11">
    <source>
        <dbReference type="ARBA" id="ARBA00022692"/>
    </source>
</evidence>
<dbReference type="GO" id="GO:0004605">
    <property type="term" value="F:phosphatidate cytidylyltransferase activity"/>
    <property type="evidence" value="ECO:0007669"/>
    <property type="project" value="UniProtKB-EC"/>
</dbReference>
<keyword evidence="9" id="KW-0444">Lipid biosynthesis</keyword>
<evidence type="ECO:0000256" key="18">
    <source>
        <dbReference type="RuleBase" id="RU003938"/>
    </source>
</evidence>
<dbReference type="GO" id="GO:0005886">
    <property type="term" value="C:plasma membrane"/>
    <property type="evidence" value="ECO:0007669"/>
    <property type="project" value="UniProtKB-SubCell"/>
</dbReference>
<feature type="transmembrane region" description="Helical" evidence="19">
    <location>
        <begin position="256"/>
        <end position="273"/>
    </location>
</feature>
<sequence>MNGPAPAAPTGRGELRLRVVSALVLATLVLLATAWGGWPFRVLWVLVAGLVAYEWLAIVSRGNAIPAGIGVVAAGFALAFSPASPAALAGAAAAAALLGALATPFVRSRLALELCGVAYALAFALVTPALRDLPGIGLALILWSFAVVWLTDIAAYFTGRRLGGPKLMPAVSPKKTWSGAIGGALAGMIGGYLVWRSVPALAGLTAAGPVIAASFAGSVVSQAGDLFESALKRRFDTKDSSKLIPGHGGFLDRLDGYWAVLVLAGLALFAIHLDI</sequence>
<comment type="pathway">
    <text evidence="3 18">Phospholipid metabolism; CDP-diacylglycerol biosynthesis; CDP-diacylglycerol from sn-glycerol 3-phosphate: step 3/3.</text>
</comment>
<evidence type="ECO:0000256" key="8">
    <source>
        <dbReference type="ARBA" id="ARBA00022475"/>
    </source>
</evidence>
<dbReference type="Pfam" id="PF01148">
    <property type="entry name" value="CTP_transf_1"/>
    <property type="match status" value="1"/>
</dbReference>
<gene>
    <name evidence="20" type="ORF">SAMN05660750_01498</name>
</gene>
<keyword evidence="14" id="KW-0443">Lipid metabolism</keyword>
<protein>
    <recommendedName>
        <fullName evidence="7 18">Phosphatidate cytidylyltransferase</fullName>
        <ecNumber evidence="6 18">2.7.7.41</ecNumber>
    </recommendedName>
</protein>
<keyword evidence="12 18" id="KW-0548">Nucleotidyltransferase</keyword>
<feature type="transmembrane region" description="Helical" evidence="19">
    <location>
        <begin position="42"/>
        <end position="59"/>
    </location>
</feature>
<comment type="pathway">
    <text evidence="4">Lipid metabolism.</text>
</comment>
<dbReference type="PROSITE" id="PS01315">
    <property type="entry name" value="CDS"/>
    <property type="match status" value="1"/>
</dbReference>
<accession>A0A1T5CM16</accession>
<keyword evidence="16" id="KW-0594">Phospholipid biosynthesis</keyword>
<keyword evidence="15 19" id="KW-0472">Membrane</keyword>
<keyword evidence="13 19" id="KW-1133">Transmembrane helix</keyword>
<evidence type="ECO:0000256" key="4">
    <source>
        <dbReference type="ARBA" id="ARBA00005189"/>
    </source>
</evidence>
<organism evidence="20 21">
    <name type="scientific">Bosea thiooxidans</name>
    <dbReference type="NCBI Taxonomy" id="53254"/>
    <lineage>
        <taxon>Bacteria</taxon>
        <taxon>Pseudomonadati</taxon>
        <taxon>Pseudomonadota</taxon>
        <taxon>Alphaproteobacteria</taxon>
        <taxon>Hyphomicrobiales</taxon>
        <taxon>Boseaceae</taxon>
        <taxon>Bosea</taxon>
    </lineage>
</organism>
<evidence type="ECO:0000256" key="10">
    <source>
        <dbReference type="ARBA" id="ARBA00022679"/>
    </source>
</evidence>
<evidence type="ECO:0000256" key="17">
    <source>
        <dbReference type="ARBA" id="ARBA00023264"/>
    </source>
</evidence>
<evidence type="ECO:0000256" key="13">
    <source>
        <dbReference type="ARBA" id="ARBA00022989"/>
    </source>
</evidence>
<feature type="transmembrane region" description="Helical" evidence="19">
    <location>
        <begin position="86"/>
        <end position="103"/>
    </location>
</feature>
<evidence type="ECO:0000256" key="1">
    <source>
        <dbReference type="ARBA" id="ARBA00001698"/>
    </source>
</evidence>
<feature type="transmembrane region" description="Helical" evidence="19">
    <location>
        <begin position="110"/>
        <end position="130"/>
    </location>
</feature>
<evidence type="ECO:0000256" key="3">
    <source>
        <dbReference type="ARBA" id="ARBA00005119"/>
    </source>
</evidence>
<keyword evidence="17" id="KW-1208">Phospholipid metabolism</keyword>
<keyword evidence="11 18" id="KW-0812">Transmembrane</keyword>
<dbReference type="UniPathway" id="UPA00557">
    <property type="reaction ID" value="UER00614"/>
</dbReference>
<dbReference type="GO" id="GO:0016024">
    <property type="term" value="P:CDP-diacylglycerol biosynthetic process"/>
    <property type="evidence" value="ECO:0007669"/>
    <property type="project" value="UniProtKB-UniPathway"/>
</dbReference>
<dbReference type="AlphaFoldDB" id="A0A1T5CM16"/>
<evidence type="ECO:0000313" key="21">
    <source>
        <dbReference type="Proteomes" id="UP000190130"/>
    </source>
</evidence>
<evidence type="ECO:0000256" key="5">
    <source>
        <dbReference type="ARBA" id="ARBA00010185"/>
    </source>
</evidence>
<evidence type="ECO:0000256" key="7">
    <source>
        <dbReference type="ARBA" id="ARBA00019373"/>
    </source>
</evidence>
<dbReference type="RefSeq" id="WP_079591292.1">
    <property type="nucleotide sequence ID" value="NZ_FUYX01000003.1"/>
</dbReference>
<dbReference type="OrthoDB" id="9799199at2"/>
<name>A0A1T5CM16_9HYPH</name>
<comment type="catalytic activity">
    <reaction evidence="1 18">
        <text>a 1,2-diacyl-sn-glycero-3-phosphate + CTP + H(+) = a CDP-1,2-diacyl-sn-glycerol + diphosphate</text>
        <dbReference type="Rhea" id="RHEA:16229"/>
        <dbReference type="ChEBI" id="CHEBI:15378"/>
        <dbReference type="ChEBI" id="CHEBI:33019"/>
        <dbReference type="ChEBI" id="CHEBI:37563"/>
        <dbReference type="ChEBI" id="CHEBI:58332"/>
        <dbReference type="ChEBI" id="CHEBI:58608"/>
        <dbReference type="EC" id="2.7.7.41"/>
    </reaction>
</comment>
<evidence type="ECO:0000256" key="9">
    <source>
        <dbReference type="ARBA" id="ARBA00022516"/>
    </source>
</evidence>
<dbReference type="EMBL" id="FUYX01000003">
    <property type="protein sequence ID" value="SKB60381.1"/>
    <property type="molecule type" value="Genomic_DNA"/>
</dbReference>
<dbReference type="EC" id="2.7.7.41" evidence="6 18"/>
<evidence type="ECO:0000256" key="6">
    <source>
        <dbReference type="ARBA" id="ARBA00012487"/>
    </source>
</evidence>
<evidence type="ECO:0000256" key="16">
    <source>
        <dbReference type="ARBA" id="ARBA00023209"/>
    </source>
</evidence>
<evidence type="ECO:0000256" key="14">
    <source>
        <dbReference type="ARBA" id="ARBA00023098"/>
    </source>
</evidence>
<feature type="transmembrane region" description="Helical" evidence="19">
    <location>
        <begin position="19"/>
        <end position="36"/>
    </location>
</feature>
<dbReference type="Proteomes" id="UP000190130">
    <property type="component" value="Unassembled WGS sequence"/>
</dbReference>
<keyword evidence="10 18" id="KW-0808">Transferase</keyword>
<evidence type="ECO:0000256" key="2">
    <source>
        <dbReference type="ARBA" id="ARBA00004651"/>
    </source>
</evidence>
<comment type="similarity">
    <text evidence="5 18">Belongs to the CDS family.</text>
</comment>
<comment type="subcellular location">
    <subcellularLocation>
        <location evidence="2">Cell membrane</location>
        <topology evidence="2">Multi-pass membrane protein</topology>
    </subcellularLocation>
</comment>
<evidence type="ECO:0000256" key="19">
    <source>
        <dbReference type="SAM" id="Phobius"/>
    </source>
</evidence>
<feature type="transmembrane region" description="Helical" evidence="19">
    <location>
        <begin position="136"/>
        <end position="157"/>
    </location>
</feature>
<dbReference type="PANTHER" id="PTHR46382:SF1">
    <property type="entry name" value="PHOSPHATIDATE CYTIDYLYLTRANSFERASE"/>
    <property type="match status" value="1"/>
</dbReference>
<reference evidence="20 21" key="1">
    <citation type="submission" date="2017-02" db="EMBL/GenBank/DDBJ databases">
        <authorList>
            <person name="Peterson S.W."/>
        </authorList>
    </citation>
    <scope>NUCLEOTIDE SEQUENCE [LARGE SCALE GENOMIC DNA]</scope>
    <source>
        <strain evidence="20 21">DSM 9653</strain>
    </source>
</reference>
<dbReference type="PANTHER" id="PTHR46382">
    <property type="entry name" value="PHOSPHATIDATE CYTIDYLYLTRANSFERASE"/>
    <property type="match status" value="1"/>
</dbReference>
<feature type="transmembrane region" description="Helical" evidence="19">
    <location>
        <begin position="177"/>
        <end position="195"/>
    </location>
</feature>
<evidence type="ECO:0000256" key="12">
    <source>
        <dbReference type="ARBA" id="ARBA00022695"/>
    </source>
</evidence>